<evidence type="ECO:0000313" key="2">
    <source>
        <dbReference type="Proteomes" id="UP000308197"/>
    </source>
</evidence>
<accession>A0A5C3PTY2</accession>
<keyword evidence="2" id="KW-1185">Reference proteome</keyword>
<dbReference type="AlphaFoldDB" id="A0A5C3PTY2"/>
<dbReference type="InParanoid" id="A0A5C3PTY2"/>
<reference evidence="1 2" key="1">
    <citation type="journal article" date="2019" name="Nat. Ecol. Evol.">
        <title>Megaphylogeny resolves global patterns of mushroom evolution.</title>
        <authorList>
            <person name="Varga T."/>
            <person name="Krizsan K."/>
            <person name="Foldi C."/>
            <person name="Dima B."/>
            <person name="Sanchez-Garcia M."/>
            <person name="Sanchez-Ramirez S."/>
            <person name="Szollosi G.J."/>
            <person name="Szarkandi J.G."/>
            <person name="Papp V."/>
            <person name="Albert L."/>
            <person name="Andreopoulos W."/>
            <person name="Angelini C."/>
            <person name="Antonin V."/>
            <person name="Barry K.W."/>
            <person name="Bougher N.L."/>
            <person name="Buchanan P."/>
            <person name="Buyck B."/>
            <person name="Bense V."/>
            <person name="Catcheside P."/>
            <person name="Chovatia M."/>
            <person name="Cooper J."/>
            <person name="Damon W."/>
            <person name="Desjardin D."/>
            <person name="Finy P."/>
            <person name="Geml J."/>
            <person name="Haridas S."/>
            <person name="Hughes K."/>
            <person name="Justo A."/>
            <person name="Karasinski D."/>
            <person name="Kautmanova I."/>
            <person name="Kiss B."/>
            <person name="Kocsube S."/>
            <person name="Kotiranta H."/>
            <person name="LaButti K.M."/>
            <person name="Lechner B.E."/>
            <person name="Liimatainen K."/>
            <person name="Lipzen A."/>
            <person name="Lukacs Z."/>
            <person name="Mihaltcheva S."/>
            <person name="Morgado L.N."/>
            <person name="Niskanen T."/>
            <person name="Noordeloos M.E."/>
            <person name="Ohm R.A."/>
            <person name="Ortiz-Santana B."/>
            <person name="Ovrebo C."/>
            <person name="Racz N."/>
            <person name="Riley R."/>
            <person name="Savchenko A."/>
            <person name="Shiryaev A."/>
            <person name="Soop K."/>
            <person name="Spirin V."/>
            <person name="Szebenyi C."/>
            <person name="Tomsovsky M."/>
            <person name="Tulloss R.E."/>
            <person name="Uehling J."/>
            <person name="Grigoriev I.V."/>
            <person name="Vagvolgyi C."/>
            <person name="Papp T."/>
            <person name="Martin F.M."/>
            <person name="Miettinen O."/>
            <person name="Hibbett D.S."/>
            <person name="Nagy L.G."/>
        </authorList>
    </citation>
    <scope>NUCLEOTIDE SEQUENCE [LARGE SCALE GENOMIC DNA]</scope>
    <source>
        <strain evidence="1 2">HHB13444</strain>
    </source>
</reference>
<sequence length="112" mass="12500">MRSRRFAFSLLRLSLDIFYVMLPMLLTSRPWSMCCPSASSPPSPRPPICVCSQHSIRTDDRPDTIVQSLIYPRLLAVNALTGYSPRATLSSSYPAPPLYVCASAELVIRCLH</sequence>
<name>A0A5C3PTY2_9APHY</name>
<evidence type="ECO:0000313" key="1">
    <source>
        <dbReference type="EMBL" id="TFK89573.1"/>
    </source>
</evidence>
<protein>
    <submittedName>
        <fullName evidence="1">Uncharacterized protein</fullName>
    </submittedName>
</protein>
<proteinExistence type="predicted"/>
<organism evidence="1 2">
    <name type="scientific">Polyporus arcularius HHB13444</name>
    <dbReference type="NCBI Taxonomy" id="1314778"/>
    <lineage>
        <taxon>Eukaryota</taxon>
        <taxon>Fungi</taxon>
        <taxon>Dikarya</taxon>
        <taxon>Basidiomycota</taxon>
        <taxon>Agaricomycotina</taxon>
        <taxon>Agaricomycetes</taxon>
        <taxon>Polyporales</taxon>
        <taxon>Polyporaceae</taxon>
        <taxon>Polyporus</taxon>
    </lineage>
</organism>
<dbReference type="EMBL" id="ML211072">
    <property type="protein sequence ID" value="TFK89573.1"/>
    <property type="molecule type" value="Genomic_DNA"/>
</dbReference>
<dbReference type="Proteomes" id="UP000308197">
    <property type="component" value="Unassembled WGS sequence"/>
</dbReference>
<gene>
    <name evidence="1" type="ORF">K466DRAFT_24190</name>
</gene>